<sequence>MPKRHALDGATAAMNAASQVLAVRGKAEPQEFDNADVQWAMRAREGVWAPTRDKQRIHVSLDCAAGDRAATVLRPSLRVFAGVDVDTDIVAQTLSDGIRLVTVVHGPEAPTFFRFPVSLPEGLALEAMPSGGFDVVNLRYGATVGRFYSPWACDSLFRPIQARYELDGNAIVMRIPHEGAAYPVVADPHYSI</sequence>
<proteinExistence type="predicted"/>
<dbReference type="RefSeq" id="WP_344452510.1">
    <property type="nucleotide sequence ID" value="NZ_BAAATZ010000019.1"/>
</dbReference>
<dbReference type="EMBL" id="BAAATZ010000019">
    <property type="protein sequence ID" value="GAA2730644.1"/>
    <property type="molecule type" value="Genomic_DNA"/>
</dbReference>
<evidence type="ECO:0000313" key="2">
    <source>
        <dbReference type="Proteomes" id="UP001501842"/>
    </source>
</evidence>
<reference evidence="1 2" key="1">
    <citation type="journal article" date="2019" name="Int. J. Syst. Evol. Microbiol.">
        <title>The Global Catalogue of Microorganisms (GCM) 10K type strain sequencing project: providing services to taxonomists for standard genome sequencing and annotation.</title>
        <authorList>
            <consortium name="The Broad Institute Genomics Platform"/>
            <consortium name="The Broad Institute Genome Sequencing Center for Infectious Disease"/>
            <person name="Wu L."/>
            <person name="Ma J."/>
        </authorList>
    </citation>
    <scope>NUCLEOTIDE SEQUENCE [LARGE SCALE GENOMIC DNA]</scope>
    <source>
        <strain evidence="1 2">JCM 8201</strain>
    </source>
</reference>
<gene>
    <name evidence="1" type="ORF">GCM10010439_44150</name>
</gene>
<organism evidence="1 2">
    <name type="scientific">Actinocorallia aurantiaca</name>
    <dbReference type="NCBI Taxonomy" id="46204"/>
    <lineage>
        <taxon>Bacteria</taxon>
        <taxon>Bacillati</taxon>
        <taxon>Actinomycetota</taxon>
        <taxon>Actinomycetes</taxon>
        <taxon>Streptosporangiales</taxon>
        <taxon>Thermomonosporaceae</taxon>
        <taxon>Actinocorallia</taxon>
    </lineage>
</organism>
<dbReference type="Proteomes" id="UP001501842">
    <property type="component" value="Unassembled WGS sequence"/>
</dbReference>
<name>A0ABN3UDI1_9ACTN</name>
<protein>
    <submittedName>
        <fullName evidence="1">Uncharacterized protein</fullName>
    </submittedName>
</protein>
<accession>A0ABN3UDI1</accession>
<evidence type="ECO:0000313" key="1">
    <source>
        <dbReference type="EMBL" id="GAA2730644.1"/>
    </source>
</evidence>
<comment type="caution">
    <text evidence="1">The sequence shown here is derived from an EMBL/GenBank/DDBJ whole genome shotgun (WGS) entry which is preliminary data.</text>
</comment>
<keyword evidence="2" id="KW-1185">Reference proteome</keyword>